<evidence type="ECO:0000256" key="1">
    <source>
        <dbReference type="ARBA" id="ARBA00022679"/>
    </source>
</evidence>
<dbReference type="InterPro" id="IPR013747">
    <property type="entry name" value="ACP_syn_III_C"/>
</dbReference>
<organism evidence="4 5">
    <name type="scientific">Streptomyces rectiviolaceus</name>
    <dbReference type="NCBI Taxonomy" id="332591"/>
    <lineage>
        <taxon>Bacteria</taxon>
        <taxon>Bacillati</taxon>
        <taxon>Actinomycetota</taxon>
        <taxon>Actinomycetes</taxon>
        <taxon>Kitasatosporales</taxon>
        <taxon>Streptomycetaceae</taxon>
        <taxon>Streptomyces</taxon>
    </lineage>
</organism>
<proteinExistence type="predicted"/>
<name>A0ABP6M828_9ACTN</name>
<gene>
    <name evidence="4" type="ORF">GCM10010449_01160</name>
</gene>
<keyword evidence="1" id="KW-0808">Transferase</keyword>
<evidence type="ECO:0000313" key="5">
    <source>
        <dbReference type="Proteomes" id="UP001501637"/>
    </source>
</evidence>
<dbReference type="EMBL" id="BAAAUG010000008">
    <property type="protein sequence ID" value="GAA3080907.1"/>
    <property type="molecule type" value="Genomic_DNA"/>
</dbReference>
<keyword evidence="5" id="KW-1185">Reference proteome</keyword>
<dbReference type="Gene3D" id="3.40.47.10">
    <property type="match status" value="2"/>
</dbReference>
<dbReference type="SUPFAM" id="SSF53901">
    <property type="entry name" value="Thiolase-like"/>
    <property type="match status" value="1"/>
</dbReference>
<dbReference type="PANTHER" id="PTHR34069:SF2">
    <property type="entry name" value="BETA-KETOACYL-[ACYL-CARRIER-PROTEIN] SYNTHASE III"/>
    <property type="match status" value="1"/>
</dbReference>
<sequence length="344" mass="36407">MNGGDLYIAGTGTWLPPAERIEDAVADGRCDAAVARSTRMEAVTVSAGEPAPEMAARAARTALDRAAAEPGDIDLVLHASFYYQGFDLWAPASYVQREAVGNQCPAMEIRQVSNGGMAALDLAWAYLGADPTRTAAVLTTGDRFCLPGFDRWRSDPGTVYGDGGTALVVSRHSGFARVRSIATVSAPDLEGMHRGDDPAGPAPFSHRGVVDLETHKQDFLARHGVAPTIARVSAAQETVVKHALADAGLGLADIDRFVLPHLGHRRLQVSYFAKFGIDPDRTTWAWSRGVGHLGAGDPFAGLDHLVTSGALVTGDTCLLFGVGAGFSWSCAVVEILDAPSWRSR</sequence>
<protein>
    <recommendedName>
        <fullName evidence="3">Beta-ketoacyl-[acyl-carrier-protein] synthase III C-terminal domain-containing protein</fullName>
    </recommendedName>
</protein>
<comment type="caution">
    <text evidence="4">The sequence shown here is derived from an EMBL/GenBank/DDBJ whole genome shotgun (WGS) entry which is preliminary data.</text>
</comment>
<reference evidence="5" key="1">
    <citation type="journal article" date="2019" name="Int. J. Syst. Evol. Microbiol.">
        <title>The Global Catalogue of Microorganisms (GCM) 10K type strain sequencing project: providing services to taxonomists for standard genome sequencing and annotation.</title>
        <authorList>
            <consortium name="The Broad Institute Genomics Platform"/>
            <consortium name="The Broad Institute Genome Sequencing Center for Infectious Disease"/>
            <person name="Wu L."/>
            <person name="Ma J."/>
        </authorList>
    </citation>
    <scope>NUCLEOTIDE SEQUENCE [LARGE SCALE GENOMIC DNA]</scope>
    <source>
        <strain evidence="5">JCM 9092</strain>
    </source>
</reference>
<dbReference type="Proteomes" id="UP001501637">
    <property type="component" value="Unassembled WGS sequence"/>
</dbReference>
<dbReference type="InterPro" id="IPR016039">
    <property type="entry name" value="Thiolase-like"/>
</dbReference>
<dbReference type="CDD" id="cd00827">
    <property type="entry name" value="init_cond_enzymes"/>
    <property type="match status" value="1"/>
</dbReference>
<dbReference type="Pfam" id="PF08541">
    <property type="entry name" value="ACP_syn_III_C"/>
    <property type="match status" value="1"/>
</dbReference>
<evidence type="ECO:0000313" key="4">
    <source>
        <dbReference type="EMBL" id="GAA3080907.1"/>
    </source>
</evidence>
<accession>A0ABP6M828</accession>
<feature type="domain" description="Beta-ketoacyl-[acyl-carrier-protein] synthase III C-terminal" evidence="3">
    <location>
        <begin position="244"/>
        <end position="335"/>
    </location>
</feature>
<evidence type="ECO:0000259" key="3">
    <source>
        <dbReference type="Pfam" id="PF08541"/>
    </source>
</evidence>
<evidence type="ECO:0000256" key="2">
    <source>
        <dbReference type="ARBA" id="ARBA00023315"/>
    </source>
</evidence>
<dbReference type="RefSeq" id="WP_344518245.1">
    <property type="nucleotide sequence ID" value="NZ_BAAAUG010000008.1"/>
</dbReference>
<keyword evidence="2" id="KW-0012">Acyltransferase</keyword>
<dbReference type="PANTHER" id="PTHR34069">
    <property type="entry name" value="3-OXOACYL-[ACYL-CARRIER-PROTEIN] SYNTHASE 3"/>
    <property type="match status" value="1"/>
</dbReference>